<dbReference type="STRING" id="1332080.ATN00_09880"/>
<feature type="domain" description="Capsule synthesis protein CapA" evidence="2">
    <location>
        <begin position="8"/>
        <end position="278"/>
    </location>
</feature>
<evidence type="ECO:0000256" key="1">
    <source>
        <dbReference type="ARBA" id="ARBA00005662"/>
    </source>
</evidence>
<organism evidence="3 4">
    <name type="scientific">Sphingobium baderi</name>
    <dbReference type="NCBI Taxonomy" id="1332080"/>
    <lineage>
        <taxon>Bacteria</taxon>
        <taxon>Pseudomonadati</taxon>
        <taxon>Pseudomonadota</taxon>
        <taxon>Alphaproteobacteria</taxon>
        <taxon>Sphingomonadales</taxon>
        <taxon>Sphingomonadaceae</taxon>
        <taxon>Sphingobium</taxon>
    </lineage>
</organism>
<evidence type="ECO:0000259" key="2">
    <source>
        <dbReference type="SMART" id="SM00854"/>
    </source>
</evidence>
<evidence type="ECO:0000313" key="3">
    <source>
        <dbReference type="EMBL" id="ALR20568.1"/>
    </source>
</evidence>
<dbReference type="PANTHER" id="PTHR33393:SF13">
    <property type="entry name" value="PGA BIOSYNTHESIS PROTEIN CAPA"/>
    <property type="match status" value="1"/>
</dbReference>
<dbReference type="Proteomes" id="UP000056968">
    <property type="component" value="Chromosome"/>
</dbReference>
<dbReference type="AlphaFoldDB" id="A0A0S3EYP4"/>
<gene>
    <name evidence="3" type="ORF">ATN00_09880</name>
</gene>
<dbReference type="CDD" id="cd07381">
    <property type="entry name" value="MPP_CapA"/>
    <property type="match status" value="1"/>
</dbReference>
<dbReference type="EMBL" id="CP013264">
    <property type="protein sequence ID" value="ALR20568.1"/>
    <property type="molecule type" value="Genomic_DNA"/>
</dbReference>
<dbReference type="KEGG" id="sbd:ATN00_09880"/>
<proteinExistence type="inferred from homology"/>
<dbReference type="Gene3D" id="3.60.21.10">
    <property type="match status" value="1"/>
</dbReference>
<comment type="similarity">
    <text evidence="1">Belongs to the CapA family.</text>
</comment>
<keyword evidence="4" id="KW-1185">Reference proteome</keyword>
<dbReference type="SUPFAM" id="SSF56300">
    <property type="entry name" value="Metallo-dependent phosphatases"/>
    <property type="match status" value="1"/>
</dbReference>
<dbReference type="PANTHER" id="PTHR33393">
    <property type="entry name" value="POLYGLUTAMINE SYNTHESIS ACCESSORY PROTEIN RV0574C-RELATED"/>
    <property type="match status" value="1"/>
</dbReference>
<reference evidence="3 4" key="1">
    <citation type="submission" date="2015-11" db="EMBL/GenBank/DDBJ databases">
        <title>A Two-component Flavoprotein Monooxygenase System MeaXY Responsible for para-Hydroxylation of 2-Methyl-6-ethylaniline and 2,6-Diethylaniline in Sphingobium baderi DE-13.</title>
        <authorList>
            <person name="Cheng M."/>
            <person name="Meng Q."/>
            <person name="Yang Y."/>
            <person name="Chu C."/>
            <person name="Yan X."/>
            <person name="He J."/>
            <person name="Li S."/>
        </authorList>
    </citation>
    <scope>NUCLEOTIDE SEQUENCE [LARGE SCALE GENOMIC DNA]</scope>
    <source>
        <strain evidence="3 4">DE-13</strain>
    </source>
</reference>
<name>A0A0S3EYP4_9SPHN</name>
<accession>A0A0S3EYP4</accession>
<evidence type="ECO:0000313" key="4">
    <source>
        <dbReference type="Proteomes" id="UP000056968"/>
    </source>
</evidence>
<dbReference type="InterPro" id="IPR019079">
    <property type="entry name" value="Capsule_synth_CapA"/>
</dbReference>
<dbReference type="RefSeq" id="WP_062064308.1">
    <property type="nucleotide sequence ID" value="NZ_CP013264.1"/>
</dbReference>
<protein>
    <recommendedName>
        <fullName evidence="2">Capsule synthesis protein CapA domain-containing protein</fullName>
    </recommendedName>
</protein>
<dbReference type="Pfam" id="PF09587">
    <property type="entry name" value="PGA_cap"/>
    <property type="match status" value="1"/>
</dbReference>
<dbReference type="InterPro" id="IPR052169">
    <property type="entry name" value="CW_Biosynth-Accessory"/>
</dbReference>
<dbReference type="SMART" id="SM00854">
    <property type="entry name" value="PGA_cap"/>
    <property type="match status" value="1"/>
</dbReference>
<sequence>MSARSPLELLAVGDLQLMTREPPADLFDQVTPALSAADVTFGNCEWPYAEEAGDTHPVEAHINDDFDKGDLFAPGAPESIRMMGRAGFDVMSIANNHTMHGGYRAFLRTISLLQESGIAPVGGGIDIAAARQPAIIERNGHRIGFLACTSGFLPGAHAGRRTPGIVPLRRHTYAENASWDNWGVEPDVRTLVNRDDLDAVIEGVKTLRSQVDIVVMSCHWGILEHPSAIAEYQREAARAFIDAGVDLIVSQGPLPIKGFEVYRGKAILYCMGKFAMISPWSRAETPSGISAPLLDETSRGLAASVTIAEGAITGVRVRPVFLGTSGRPKLLEPGDPHYDDILALVAERTQAANLNGRIDALGVIDLG</sequence>
<dbReference type="InterPro" id="IPR029052">
    <property type="entry name" value="Metallo-depent_PP-like"/>
</dbReference>